<comment type="similarity">
    <text evidence="2 3">Belongs to the NrdI family.</text>
</comment>
<organism evidence="4 5">
    <name type="scientific">Franzmannia pantelleriensis</name>
    <dbReference type="NCBI Taxonomy" id="48727"/>
    <lineage>
        <taxon>Bacteria</taxon>
        <taxon>Pseudomonadati</taxon>
        <taxon>Pseudomonadota</taxon>
        <taxon>Gammaproteobacteria</taxon>
        <taxon>Oceanospirillales</taxon>
        <taxon>Halomonadaceae</taxon>
        <taxon>Franzmannia</taxon>
    </lineage>
</organism>
<dbReference type="SUPFAM" id="SSF52218">
    <property type="entry name" value="Flavoproteins"/>
    <property type="match status" value="1"/>
</dbReference>
<proteinExistence type="inferred from homology"/>
<dbReference type="OrthoDB" id="350535at2"/>
<evidence type="ECO:0000256" key="3">
    <source>
        <dbReference type="HAMAP-Rule" id="MF_00128"/>
    </source>
</evidence>
<dbReference type="STRING" id="48727.SAMN05192555_110121"/>
<accession>A0A1G9RA66</accession>
<dbReference type="InterPro" id="IPR029039">
    <property type="entry name" value="Flavoprotein-like_sf"/>
</dbReference>
<dbReference type="GO" id="GO:0010181">
    <property type="term" value="F:FMN binding"/>
    <property type="evidence" value="ECO:0007669"/>
    <property type="project" value="InterPro"/>
</dbReference>
<dbReference type="PANTHER" id="PTHR37297:SF1">
    <property type="entry name" value="PROTEIN NRDI"/>
    <property type="match status" value="1"/>
</dbReference>
<evidence type="ECO:0000313" key="5">
    <source>
        <dbReference type="Proteomes" id="UP000199107"/>
    </source>
</evidence>
<keyword evidence="5" id="KW-1185">Reference proteome</keyword>
<dbReference type="InterPro" id="IPR020852">
    <property type="entry name" value="RNR_Ib_NrdI_bac"/>
</dbReference>
<sequence>MTAAQAQDAAFSAAQPDGELVYFSTKSGNTHRFVEKLGLPARRIPLNRDEPPLRVTQPYILITPSYGGGSTQGAVPKQVIHFLNDPHNRGLIRGVIAAGNTNFGTAYGLAGRIIADKCGVPLLYRFELLGTDEDVARVQQGVDAFWKRQP</sequence>
<dbReference type="PIRSF" id="PIRSF005087">
    <property type="entry name" value="NrdI"/>
    <property type="match status" value="1"/>
</dbReference>
<dbReference type="NCBIfam" id="TIGR00333">
    <property type="entry name" value="nrdI"/>
    <property type="match status" value="1"/>
</dbReference>
<evidence type="ECO:0000256" key="2">
    <source>
        <dbReference type="ARBA" id="ARBA00009942"/>
    </source>
</evidence>
<dbReference type="EMBL" id="FNGH01000010">
    <property type="protein sequence ID" value="SDM20031.1"/>
    <property type="molecule type" value="Genomic_DNA"/>
</dbReference>
<dbReference type="Pfam" id="PF07972">
    <property type="entry name" value="Flavodoxin_NdrI"/>
    <property type="match status" value="1"/>
</dbReference>
<comment type="function">
    <text evidence="1 3">Probably involved in ribonucleotide reductase function.</text>
</comment>
<dbReference type="RefSeq" id="WP_089659097.1">
    <property type="nucleotide sequence ID" value="NZ_FNGH01000010.1"/>
</dbReference>
<name>A0A1G9RA66_9GAMM</name>
<protein>
    <recommendedName>
        <fullName evidence="3">Protein NrdI</fullName>
    </recommendedName>
</protein>
<reference evidence="5" key="1">
    <citation type="submission" date="2016-10" db="EMBL/GenBank/DDBJ databases">
        <authorList>
            <person name="Varghese N."/>
            <person name="Submissions S."/>
        </authorList>
    </citation>
    <scope>NUCLEOTIDE SEQUENCE [LARGE SCALE GENOMIC DNA]</scope>
    <source>
        <strain evidence="5">AAP</strain>
    </source>
</reference>
<evidence type="ECO:0000256" key="1">
    <source>
        <dbReference type="ARBA" id="ARBA00003999"/>
    </source>
</evidence>
<dbReference type="HAMAP" id="MF_00128">
    <property type="entry name" value="NrdI"/>
    <property type="match status" value="1"/>
</dbReference>
<dbReference type="Gene3D" id="3.40.50.360">
    <property type="match status" value="1"/>
</dbReference>
<dbReference type="Proteomes" id="UP000199107">
    <property type="component" value="Unassembled WGS sequence"/>
</dbReference>
<dbReference type="InterPro" id="IPR004465">
    <property type="entry name" value="RNR_NrdI"/>
</dbReference>
<gene>
    <name evidence="3" type="primary">nrdI</name>
    <name evidence="4" type="ORF">SAMN05192555_110121</name>
</gene>
<evidence type="ECO:0000313" key="4">
    <source>
        <dbReference type="EMBL" id="SDM20031.1"/>
    </source>
</evidence>
<dbReference type="PANTHER" id="PTHR37297">
    <property type="entry name" value="PROTEIN NRDI"/>
    <property type="match status" value="1"/>
</dbReference>
<dbReference type="AlphaFoldDB" id="A0A1G9RA66"/>